<dbReference type="Proteomes" id="UP000234254">
    <property type="component" value="Unassembled WGS sequence"/>
</dbReference>
<organism evidence="2 3">
    <name type="scientific">Aspergillus campestris (strain IBT 28561)</name>
    <dbReference type="NCBI Taxonomy" id="1392248"/>
    <lineage>
        <taxon>Eukaryota</taxon>
        <taxon>Fungi</taxon>
        <taxon>Dikarya</taxon>
        <taxon>Ascomycota</taxon>
        <taxon>Pezizomycotina</taxon>
        <taxon>Eurotiomycetes</taxon>
        <taxon>Eurotiomycetidae</taxon>
        <taxon>Eurotiales</taxon>
        <taxon>Aspergillaceae</taxon>
        <taxon>Aspergillus</taxon>
        <taxon>Aspergillus subgen. Circumdati</taxon>
    </lineage>
</organism>
<reference evidence="2" key="1">
    <citation type="submission" date="2016-12" db="EMBL/GenBank/DDBJ databases">
        <title>The genomes of Aspergillus section Nigri reveals drivers in fungal speciation.</title>
        <authorList>
            <consortium name="DOE Joint Genome Institute"/>
            <person name="Vesth T.C."/>
            <person name="Nybo J."/>
            <person name="Theobald S."/>
            <person name="Brandl J."/>
            <person name="Frisvad J.C."/>
            <person name="Nielsen K.F."/>
            <person name="Lyhne E.K."/>
            <person name="Kogle M.E."/>
            <person name="Kuo A."/>
            <person name="Riley R."/>
            <person name="Clum A."/>
            <person name="Nolan M."/>
            <person name="Lipzen A."/>
            <person name="Salamov A."/>
            <person name="Henrissat B."/>
            <person name="Wiebenga A."/>
            <person name="De vries R.P."/>
            <person name="Grigoriev I.V."/>
            <person name="Mortensen U.H."/>
            <person name="Andersen M.R."/>
            <person name="Baker S.E."/>
        </authorList>
    </citation>
    <scope>NUCLEOTIDE SEQUENCE</scope>
    <source>
        <strain evidence="2">IBT 28561</strain>
    </source>
</reference>
<keyword evidence="3" id="KW-1185">Reference proteome</keyword>
<dbReference type="AlphaFoldDB" id="A0A2I1D6Y9"/>
<dbReference type="RefSeq" id="XP_024694235.1">
    <property type="nucleotide sequence ID" value="XM_024832666.1"/>
</dbReference>
<evidence type="ECO:0000313" key="2">
    <source>
        <dbReference type="EMBL" id="PKY05641.1"/>
    </source>
</evidence>
<dbReference type="Pfam" id="PF24494">
    <property type="entry name" value="DUF7587"/>
    <property type="match status" value="1"/>
</dbReference>
<accession>A0A2I1D6Y9</accession>
<evidence type="ECO:0000259" key="1">
    <source>
        <dbReference type="Pfam" id="PF24494"/>
    </source>
</evidence>
<evidence type="ECO:0000313" key="3">
    <source>
        <dbReference type="Proteomes" id="UP000234254"/>
    </source>
</evidence>
<gene>
    <name evidence="2" type="ORF">P168DRAFT_127848</name>
</gene>
<dbReference type="OrthoDB" id="4152607at2759"/>
<protein>
    <recommendedName>
        <fullName evidence="1">DUF7587 domain-containing protein</fullName>
    </recommendedName>
</protein>
<proteinExistence type="predicted"/>
<comment type="caution">
    <text evidence="2">The sequence shown here is derived from an EMBL/GenBank/DDBJ whole genome shotgun (WGS) entry which is preliminary data.</text>
</comment>
<dbReference type="GeneID" id="36540188"/>
<dbReference type="VEuPathDB" id="FungiDB:P168DRAFT_127848"/>
<dbReference type="InterPro" id="IPR056009">
    <property type="entry name" value="DUF7587"/>
</dbReference>
<name>A0A2I1D6Y9_ASPC2</name>
<dbReference type="EMBL" id="MSFM01000004">
    <property type="protein sequence ID" value="PKY05641.1"/>
    <property type="molecule type" value="Genomic_DNA"/>
</dbReference>
<sequence length="564" mass="63086">MADQFTSLVDSVGGLCLDGGATKPTASGSNFSNPTHQPLAEALRTLIQSCEATSPHAAHVENVMESTHTPPSQGTVNRLVSLRRRATALESAAKAFSDATEHYILAYILSLAGPGTRVRKLLSHFIDDIMSIVREALDSTSDGGDVLREALEMCYAQAVDTSGVLHSDNYFVTLGEAYLAWPYDPDSESDDYYEHENRLDVDDVDAAAFRARYERRAEEKQQQGEEWIRLWVRALGKCPGGPTLFYRPSCRLADVPRYLFRTFDSESSGRSDHRVVASAQSLATTSQRSRVDLLLRTKNEIAEMLHGHLTKTCFGGHDVADNLMSWSSSLLFVIQYAIWRCHSLHRDPTEVEICMIDTRKFPRGQFARDKSLLRACRDAPNLDEETRRFFRFRLDHADYDNGEYLSQGVLHHAGRSSVVSLAQLIGAGLHDLYPEFADPSAMGLWTNRVKSLRSQWSVEHTTTQLDIQRALEMARACFEGFDAPDVALLLLSFKSRKLRALASQKIFPFGSGRRRKLDGFGPVEVQRYTVIAKTMMSEGEVCLHALSWPASDSQLLEGIYECSE</sequence>
<feature type="domain" description="DUF7587" evidence="1">
    <location>
        <begin position="255"/>
        <end position="379"/>
    </location>
</feature>